<dbReference type="GO" id="GO:0008690">
    <property type="term" value="F:3-deoxy-manno-octulosonate cytidylyltransferase activity"/>
    <property type="evidence" value="ECO:0007669"/>
    <property type="project" value="UniProtKB-EC"/>
</dbReference>
<proteinExistence type="predicted"/>
<dbReference type="AlphaFoldDB" id="A0A5J4QWY5"/>
<dbReference type="SUPFAM" id="SSF53448">
    <property type="entry name" value="Nucleotide-diphospho-sugar transferases"/>
    <property type="match status" value="1"/>
</dbReference>
<accession>A0A5J4QWY5</accession>
<evidence type="ECO:0000313" key="3">
    <source>
        <dbReference type="EMBL" id="KAA6325845.1"/>
    </source>
</evidence>
<dbReference type="InterPro" id="IPR003329">
    <property type="entry name" value="Cytidylyl_trans"/>
</dbReference>
<evidence type="ECO:0000256" key="1">
    <source>
        <dbReference type="ARBA" id="ARBA00022679"/>
    </source>
</evidence>
<dbReference type="EC" id="2.7.7.38" evidence="3"/>
<sequence>MNFIAIIPARYASTRFPGKPLAMLGGKTVIQRVYEQTAGVIDDVYVATDDGR</sequence>
<dbReference type="Gene3D" id="3.90.550.10">
    <property type="entry name" value="Spore Coat Polysaccharide Biosynthesis Protein SpsA, Chain A"/>
    <property type="match status" value="1"/>
</dbReference>
<evidence type="ECO:0000256" key="2">
    <source>
        <dbReference type="ARBA" id="ARBA00022695"/>
    </source>
</evidence>
<dbReference type="PANTHER" id="PTHR42866:SF2">
    <property type="entry name" value="3-DEOXY-MANNO-OCTULOSONATE CYTIDYLYLTRANSFERASE, MITOCHONDRIAL"/>
    <property type="match status" value="1"/>
</dbReference>
<name>A0A5J4QWY5_9ZZZZ</name>
<organism evidence="3">
    <name type="scientific">termite gut metagenome</name>
    <dbReference type="NCBI Taxonomy" id="433724"/>
    <lineage>
        <taxon>unclassified sequences</taxon>
        <taxon>metagenomes</taxon>
        <taxon>organismal metagenomes</taxon>
    </lineage>
</organism>
<dbReference type="EMBL" id="SNRY01002281">
    <property type="protein sequence ID" value="KAA6325845.1"/>
    <property type="molecule type" value="Genomic_DNA"/>
</dbReference>
<dbReference type="InterPro" id="IPR029044">
    <property type="entry name" value="Nucleotide-diphossugar_trans"/>
</dbReference>
<keyword evidence="2 3" id="KW-0548">Nucleotidyltransferase</keyword>
<protein>
    <submittedName>
        <fullName evidence="3">3-deoxy-manno-octulosonate cytidylyltransferase</fullName>
        <ecNumber evidence="3">2.7.7.38</ecNumber>
    </submittedName>
</protein>
<feature type="non-terminal residue" evidence="3">
    <location>
        <position position="52"/>
    </location>
</feature>
<gene>
    <name evidence="3" type="ORF">EZS27_024980</name>
</gene>
<dbReference type="GO" id="GO:0005829">
    <property type="term" value="C:cytosol"/>
    <property type="evidence" value="ECO:0007669"/>
    <property type="project" value="TreeGrafter"/>
</dbReference>
<comment type="caution">
    <text evidence="3">The sequence shown here is derived from an EMBL/GenBank/DDBJ whole genome shotgun (WGS) entry which is preliminary data.</text>
</comment>
<reference evidence="3" key="1">
    <citation type="submission" date="2019-03" db="EMBL/GenBank/DDBJ databases">
        <title>Single cell metagenomics reveals metabolic interactions within the superorganism composed of flagellate Streblomastix strix and complex community of Bacteroidetes bacteria on its surface.</title>
        <authorList>
            <person name="Treitli S.C."/>
            <person name="Kolisko M."/>
            <person name="Husnik F."/>
            <person name="Keeling P."/>
            <person name="Hampl V."/>
        </authorList>
    </citation>
    <scope>NUCLEOTIDE SEQUENCE</scope>
    <source>
        <strain evidence="3">STM</strain>
    </source>
</reference>
<dbReference type="PANTHER" id="PTHR42866">
    <property type="entry name" value="3-DEOXY-MANNO-OCTULOSONATE CYTIDYLYLTRANSFERASE"/>
    <property type="match status" value="1"/>
</dbReference>
<dbReference type="Pfam" id="PF02348">
    <property type="entry name" value="CTP_transf_3"/>
    <property type="match status" value="1"/>
</dbReference>
<keyword evidence="1 3" id="KW-0808">Transferase</keyword>